<accession>A0A0R1QF25</accession>
<feature type="transmembrane region" description="Helical" evidence="1">
    <location>
        <begin position="103"/>
        <end position="121"/>
    </location>
</feature>
<dbReference type="EMBL" id="AZEU01000197">
    <property type="protein sequence ID" value="KRL43447.1"/>
    <property type="molecule type" value="Genomic_DNA"/>
</dbReference>
<evidence type="ECO:0000256" key="1">
    <source>
        <dbReference type="SAM" id="Phobius"/>
    </source>
</evidence>
<evidence type="ECO:0008006" key="4">
    <source>
        <dbReference type="Google" id="ProtNLM"/>
    </source>
</evidence>
<evidence type="ECO:0000313" key="2">
    <source>
        <dbReference type="EMBL" id="KRL43447.1"/>
    </source>
</evidence>
<keyword evidence="3" id="KW-1185">Reference proteome</keyword>
<evidence type="ECO:0000313" key="3">
    <source>
        <dbReference type="Proteomes" id="UP000051790"/>
    </source>
</evidence>
<keyword evidence="1" id="KW-1133">Transmembrane helix</keyword>
<reference evidence="2 3" key="1">
    <citation type="journal article" date="2015" name="Genome Announc.">
        <title>Expanding the biotechnology potential of lactobacilli through comparative genomics of 213 strains and associated genera.</title>
        <authorList>
            <person name="Sun Z."/>
            <person name="Harris H.M."/>
            <person name="McCann A."/>
            <person name="Guo C."/>
            <person name="Argimon S."/>
            <person name="Zhang W."/>
            <person name="Yang X."/>
            <person name="Jeffery I.B."/>
            <person name="Cooney J.C."/>
            <person name="Kagawa T.F."/>
            <person name="Liu W."/>
            <person name="Song Y."/>
            <person name="Salvetti E."/>
            <person name="Wrobel A."/>
            <person name="Rasinkangas P."/>
            <person name="Parkhill J."/>
            <person name="Rea M.C."/>
            <person name="O'Sullivan O."/>
            <person name="Ritari J."/>
            <person name="Douillard F.P."/>
            <person name="Paul Ross R."/>
            <person name="Yang R."/>
            <person name="Briner A.E."/>
            <person name="Felis G.E."/>
            <person name="de Vos W.M."/>
            <person name="Barrangou R."/>
            <person name="Klaenhammer T.R."/>
            <person name="Caufield P.W."/>
            <person name="Cui Y."/>
            <person name="Zhang H."/>
            <person name="O'Toole P.W."/>
        </authorList>
    </citation>
    <scope>NUCLEOTIDE SEQUENCE [LARGE SCALE GENOMIC DNA]</scope>
    <source>
        <strain evidence="2 3">DSM 13343</strain>
    </source>
</reference>
<dbReference type="PATRIC" id="fig|1423769.4.peg.1811"/>
<keyword evidence="1" id="KW-0472">Membrane</keyword>
<keyword evidence="1" id="KW-0812">Transmembrane</keyword>
<dbReference type="RefSeq" id="WP_054718221.1">
    <property type="nucleotide sequence ID" value="NZ_AZEU01000197.1"/>
</dbReference>
<protein>
    <recommendedName>
        <fullName evidence="4">DUF2812 domain-containing protein</fullName>
    </recommendedName>
</protein>
<proteinExistence type="predicted"/>
<dbReference type="Proteomes" id="UP000051790">
    <property type="component" value="Unassembled WGS sequence"/>
</dbReference>
<feature type="transmembrane region" description="Helical" evidence="1">
    <location>
        <begin position="127"/>
        <end position="148"/>
    </location>
</feature>
<dbReference type="AlphaFoldDB" id="A0A0R1QF25"/>
<name>A0A0R1QF25_9LACO</name>
<dbReference type="OrthoDB" id="2311640at2"/>
<sequence>MLSYHLLRNDLTKEQQYLQRWAKRGYQLTSVHGSWHHFEKMAKTPASTLQVVGVDADPEVSTVFTRKLGRRVLYRVGTLTGDDEQAVSAYHAFMLDQGTRQEWRGGMAIGLGVLIYGISRIASFGRIALMVLAALIVVYGVWTMFVGLHNTVASAHAETAQ</sequence>
<gene>
    <name evidence="2" type="ORF">FD01_GL001695</name>
</gene>
<organism evidence="2 3">
    <name type="scientific">Lacticaseibacillus manihotivorans DSM 13343 = JCM 12514</name>
    <dbReference type="NCBI Taxonomy" id="1423769"/>
    <lineage>
        <taxon>Bacteria</taxon>
        <taxon>Bacillati</taxon>
        <taxon>Bacillota</taxon>
        <taxon>Bacilli</taxon>
        <taxon>Lactobacillales</taxon>
        <taxon>Lactobacillaceae</taxon>
        <taxon>Lacticaseibacillus</taxon>
    </lineage>
</organism>
<comment type="caution">
    <text evidence="2">The sequence shown here is derived from an EMBL/GenBank/DDBJ whole genome shotgun (WGS) entry which is preliminary data.</text>
</comment>